<gene>
    <name evidence="5" type="ORF">J5O05_11645</name>
</gene>
<dbReference type="SUPFAM" id="SSF53850">
    <property type="entry name" value="Periplasmic binding protein-like II"/>
    <property type="match status" value="1"/>
</dbReference>
<evidence type="ECO:0000259" key="4">
    <source>
        <dbReference type="Pfam" id="PF09084"/>
    </source>
</evidence>
<proteinExistence type="inferred from homology"/>
<dbReference type="Proteomes" id="UP000664904">
    <property type="component" value="Chromosome"/>
</dbReference>
<dbReference type="GO" id="GO:0042597">
    <property type="term" value="C:periplasmic space"/>
    <property type="evidence" value="ECO:0007669"/>
    <property type="project" value="UniProtKB-SubCell"/>
</dbReference>
<dbReference type="RefSeq" id="WP_208842189.1">
    <property type="nucleotide sequence ID" value="NZ_CP072133.1"/>
</dbReference>
<evidence type="ECO:0000256" key="3">
    <source>
        <dbReference type="ARBA" id="ARBA00022729"/>
    </source>
</evidence>
<evidence type="ECO:0000313" key="6">
    <source>
        <dbReference type="Proteomes" id="UP000664904"/>
    </source>
</evidence>
<evidence type="ECO:0000256" key="2">
    <source>
        <dbReference type="ARBA" id="ARBA00010742"/>
    </source>
</evidence>
<dbReference type="InterPro" id="IPR015168">
    <property type="entry name" value="SsuA/THI5"/>
</dbReference>
<dbReference type="KEGG" id="pxi:J5O05_11645"/>
<sequence length="261" mass="28994">MPSASEVIHAFRSGSIEVAALTLDEALTIVEDNYDVRLILVLDISDGSDVLLAKPEIKNIAELKGKKVAVEYNAVGALLLDSALASADLTPQDVDIQSCNFDAHIDCYAKYDALVTFDPVKTKLLNQEAKLLYSSKSMPNVILDVLVTTQEVIDHQPEQLQTLLASYFQARTYLQKNPDKAITQLEASMKIPKDVLVKAYGGVILPDYSHNRQLISGSSPKLNQTLLGLKKIMLERKLLRRNIDTREFIDASFLERVGEDY</sequence>
<organism evidence="5 6">
    <name type="scientific">Pseudoalteromonas xiamenensis</name>
    <dbReference type="NCBI Taxonomy" id="882626"/>
    <lineage>
        <taxon>Bacteria</taxon>
        <taxon>Pseudomonadati</taxon>
        <taxon>Pseudomonadota</taxon>
        <taxon>Gammaproteobacteria</taxon>
        <taxon>Alteromonadales</taxon>
        <taxon>Pseudoalteromonadaceae</taxon>
        <taxon>Pseudoalteromonas</taxon>
    </lineage>
</organism>
<dbReference type="PANTHER" id="PTHR30024:SF47">
    <property type="entry name" value="TAURINE-BINDING PERIPLASMIC PROTEIN"/>
    <property type="match status" value="1"/>
</dbReference>
<evidence type="ECO:0000256" key="1">
    <source>
        <dbReference type="ARBA" id="ARBA00004418"/>
    </source>
</evidence>
<dbReference type="AlphaFoldDB" id="A0A975HM16"/>
<evidence type="ECO:0000313" key="5">
    <source>
        <dbReference type="EMBL" id="QTH70600.1"/>
    </source>
</evidence>
<dbReference type="Gene3D" id="3.40.190.10">
    <property type="entry name" value="Periplasmic binding protein-like II"/>
    <property type="match status" value="2"/>
</dbReference>
<feature type="domain" description="SsuA/THI5-like" evidence="4">
    <location>
        <begin position="50"/>
        <end position="181"/>
    </location>
</feature>
<keyword evidence="6" id="KW-1185">Reference proteome</keyword>
<accession>A0A975HM16</accession>
<dbReference type="EMBL" id="CP072133">
    <property type="protein sequence ID" value="QTH70600.1"/>
    <property type="molecule type" value="Genomic_DNA"/>
</dbReference>
<protein>
    <submittedName>
        <fullName evidence="5">ABC transporter substrate-binding protein</fullName>
    </submittedName>
</protein>
<comment type="subcellular location">
    <subcellularLocation>
        <location evidence="1">Periplasm</location>
    </subcellularLocation>
</comment>
<keyword evidence="3" id="KW-0732">Signal</keyword>
<name>A0A975HM16_9GAMM</name>
<reference evidence="5" key="1">
    <citation type="submission" date="2021-03" db="EMBL/GenBank/DDBJ databases">
        <title>Complete Genome of Pseudoalteromonas xiamenensis STKMTI.2, a new potential marine bacterium producing anti-Vibrio compounds.</title>
        <authorList>
            <person name="Handayani D.P."/>
            <person name="Isnansetyo A."/>
            <person name="Istiqomah I."/>
            <person name="Jumina J."/>
        </authorList>
    </citation>
    <scope>NUCLEOTIDE SEQUENCE</scope>
    <source>
        <strain evidence="5">STKMTI.2</strain>
    </source>
</reference>
<dbReference type="PANTHER" id="PTHR30024">
    <property type="entry name" value="ALIPHATIC SULFONATES-BINDING PROTEIN-RELATED"/>
    <property type="match status" value="1"/>
</dbReference>
<dbReference type="Pfam" id="PF09084">
    <property type="entry name" value="NMT1"/>
    <property type="match status" value="1"/>
</dbReference>
<comment type="similarity">
    <text evidence="2">Belongs to the bacterial solute-binding protein SsuA/TauA family.</text>
</comment>